<dbReference type="GO" id="GO:0003677">
    <property type="term" value="F:DNA binding"/>
    <property type="evidence" value="ECO:0007669"/>
    <property type="project" value="UniProtKB-KW"/>
</dbReference>
<keyword evidence="6" id="KW-1185">Reference proteome</keyword>
<gene>
    <name evidence="5" type="ORF">SPPG_06382</name>
</gene>
<dbReference type="GO" id="GO:0005634">
    <property type="term" value="C:nucleus"/>
    <property type="evidence" value="ECO:0007669"/>
    <property type="project" value="TreeGrafter"/>
</dbReference>
<feature type="compositionally biased region" description="Polar residues" evidence="3">
    <location>
        <begin position="171"/>
        <end position="181"/>
    </location>
</feature>
<dbReference type="VEuPathDB" id="FungiDB:SPPG_06382"/>
<dbReference type="InParanoid" id="A0A0L0HCS1"/>
<dbReference type="Proteomes" id="UP000053201">
    <property type="component" value="Unassembled WGS sequence"/>
</dbReference>
<feature type="domain" description="BHLH" evidence="4">
    <location>
        <begin position="192"/>
        <end position="240"/>
    </location>
</feature>
<protein>
    <recommendedName>
        <fullName evidence="4">BHLH domain-containing protein</fullName>
    </recommendedName>
</protein>
<evidence type="ECO:0000313" key="6">
    <source>
        <dbReference type="Proteomes" id="UP000053201"/>
    </source>
</evidence>
<dbReference type="SMART" id="SM00353">
    <property type="entry name" value="HLH"/>
    <property type="match status" value="1"/>
</dbReference>
<feature type="compositionally biased region" description="Polar residues" evidence="3">
    <location>
        <begin position="80"/>
        <end position="98"/>
    </location>
</feature>
<dbReference type="PANTHER" id="PTHR47787">
    <property type="entry name" value="CENTROMERE-BINDING PROTEIN 1"/>
    <property type="match status" value="1"/>
</dbReference>
<keyword evidence="2" id="KW-0539">Nucleus</keyword>
<reference evidence="5 6" key="1">
    <citation type="submission" date="2009-08" db="EMBL/GenBank/DDBJ databases">
        <title>The Genome Sequence of Spizellomyces punctatus strain DAOM BR117.</title>
        <authorList>
            <consortium name="The Broad Institute Genome Sequencing Platform"/>
            <person name="Russ C."/>
            <person name="Cuomo C."/>
            <person name="Shea T."/>
            <person name="Young S.K."/>
            <person name="Zeng Q."/>
            <person name="Koehrsen M."/>
            <person name="Haas B."/>
            <person name="Borodovsky M."/>
            <person name="Guigo R."/>
            <person name="Alvarado L."/>
            <person name="Berlin A."/>
            <person name="Bochicchio J."/>
            <person name="Borenstein D."/>
            <person name="Chapman S."/>
            <person name="Chen Z."/>
            <person name="Engels R."/>
            <person name="Freedman E."/>
            <person name="Gellesch M."/>
            <person name="Goldberg J."/>
            <person name="Griggs A."/>
            <person name="Gujja S."/>
            <person name="Heiman D."/>
            <person name="Hepburn T."/>
            <person name="Howarth C."/>
            <person name="Jen D."/>
            <person name="Larson L."/>
            <person name="Lewis B."/>
            <person name="Mehta T."/>
            <person name="Park D."/>
            <person name="Pearson M."/>
            <person name="Roberts A."/>
            <person name="Saif S."/>
            <person name="Shenoy N."/>
            <person name="Sisk P."/>
            <person name="Stolte C."/>
            <person name="Sykes S."/>
            <person name="Thomson T."/>
            <person name="Walk T."/>
            <person name="White J."/>
            <person name="Yandava C."/>
            <person name="Burger G."/>
            <person name="Gray M.W."/>
            <person name="Holland P.W.H."/>
            <person name="King N."/>
            <person name="Lang F.B.F."/>
            <person name="Roger A.J."/>
            <person name="Ruiz-Trillo I."/>
            <person name="Lander E."/>
            <person name="Nusbaum C."/>
        </authorList>
    </citation>
    <scope>NUCLEOTIDE SEQUENCE [LARGE SCALE GENOMIC DNA]</scope>
    <source>
        <strain evidence="5 6">DAOM BR117</strain>
    </source>
</reference>
<feature type="region of interest" description="Disordered" evidence="3">
    <location>
        <begin position="1"/>
        <end position="139"/>
    </location>
</feature>
<dbReference type="SUPFAM" id="SSF47459">
    <property type="entry name" value="HLH, helix-loop-helix DNA-binding domain"/>
    <property type="match status" value="1"/>
</dbReference>
<feature type="compositionally biased region" description="Basic residues" evidence="3">
    <location>
        <begin position="54"/>
        <end position="65"/>
    </location>
</feature>
<organism evidence="5 6">
    <name type="scientific">Spizellomyces punctatus (strain DAOM BR117)</name>
    <dbReference type="NCBI Taxonomy" id="645134"/>
    <lineage>
        <taxon>Eukaryota</taxon>
        <taxon>Fungi</taxon>
        <taxon>Fungi incertae sedis</taxon>
        <taxon>Chytridiomycota</taxon>
        <taxon>Chytridiomycota incertae sedis</taxon>
        <taxon>Chytridiomycetes</taxon>
        <taxon>Spizellomycetales</taxon>
        <taxon>Spizellomycetaceae</taxon>
        <taxon>Spizellomyces</taxon>
    </lineage>
</organism>
<evidence type="ECO:0000256" key="2">
    <source>
        <dbReference type="ARBA" id="ARBA00023242"/>
    </source>
</evidence>
<name>A0A0L0HCS1_SPIPD</name>
<feature type="region of interest" description="Disordered" evidence="3">
    <location>
        <begin position="171"/>
        <end position="204"/>
    </location>
</feature>
<dbReference type="Gene3D" id="4.10.280.10">
    <property type="entry name" value="Helix-loop-helix DNA-binding domain"/>
    <property type="match status" value="1"/>
</dbReference>
<dbReference type="OMA" id="GSEQWHQ"/>
<evidence type="ECO:0000313" key="5">
    <source>
        <dbReference type="EMBL" id="KNC98704.1"/>
    </source>
</evidence>
<dbReference type="PROSITE" id="PS50888">
    <property type="entry name" value="BHLH"/>
    <property type="match status" value="1"/>
</dbReference>
<sequence length="310" mass="33297">MSAASVVSQKTEGQVAGSSVPSALPSTPLNVSSPTNPPVAAAAVPQLQANDAHHQHHQHHQHHHQQQQQQQQQHAHAHQTHNAVSTPPNQLQAQQNQIPVGVGQHPGTPVAIQPHPGAMPTTPQGYSPGPGGLPASFPPPPPGMNQQAYASVYAAAQAAQAAAQAAAAQAISSPGTPSNSKAPVGSEEWLRQRRENHKEVERRRRETINDGINELAKLIPEGEKNKGRILSRAVQYIHQLKEQESTNLEKWTLEKLLCEQAIQELSAQVESLKAENEQLRSQLAMQAAEGPARKKPRKDDEEGQNAASAE</sequence>
<dbReference type="OrthoDB" id="71302at2759"/>
<dbReference type="GO" id="GO:0046983">
    <property type="term" value="F:protein dimerization activity"/>
    <property type="evidence" value="ECO:0007669"/>
    <property type="project" value="InterPro"/>
</dbReference>
<dbReference type="STRING" id="645134.A0A0L0HCS1"/>
<proteinExistence type="predicted"/>
<dbReference type="PANTHER" id="PTHR47787:SF1">
    <property type="entry name" value="CENTROMERE-BINDING PROTEIN 1"/>
    <property type="match status" value="1"/>
</dbReference>
<dbReference type="Pfam" id="PF00010">
    <property type="entry name" value="HLH"/>
    <property type="match status" value="1"/>
</dbReference>
<dbReference type="InterPro" id="IPR036638">
    <property type="entry name" value="HLH_DNA-bd_sf"/>
</dbReference>
<feature type="compositionally biased region" description="Polar residues" evidence="3">
    <location>
        <begin position="1"/>
        <end position="34"/>
    </location>
</feature>
<dbReference type="eggNOG" id="KOG1318">
    <property type="taxonomic scope" value="Eukaryota"/>
</dbReference>
<dbReference type="AlphaFoldDB" id="A0A0L0HCS1"/>
<evidence type="ECO:0000259" key="4">
    <source>
        <dbReference type="PROSITE" id="PS50888"/>
    </source>
</evidence>
<dbReference type="EMBL" id="KQ257460">
    <property type="protein sequence ID" value="KNC98704.1"/>
    <property type="molecule type" value="Genomic_DNA"/>
</dbReference>
<evidence type="ECO:0000256" key="1">
    <source>
        <dbReference type="ARBA" id="ARBA00023125"/>
    </source>
</evidence>
<evidence type="ECO:0000256" key="3">
    <source>
        <dbReference type="SAM" id="MobiDB-lite"/>
    </source>
</evidence>
<dbReference type="InterPro" id="IPR011598">
    <property type="entry name" value="bHLH_dom"/>
</dbReference>
<dbReference type="GO" id="GO:0003700">
    <property type="term" value="F:DNA-binding transcription factor activity"/>
    <property type="evidence" value="ECO:0007669"/>
    <property type="project" value="InterPro"/>
</dbReference>
<accession>A0A0L0HCS1</accession>
<dbReference type="GeneID" id="27689692"/>
<dbReference type="InterPro" id="IPR047206">
    <property type="entry name" value="bHLHzip_scCBP1-like"/>
</dbReference>
<dbReference type="CDD" id="cd11398">
    <property type="entry name" value="bHLHzip_scCBP1"/>
    <property type="match status" value="1"/>
</dbReference>
<dbReference type="RefSeq" id="XP_016606744.1">
    <property type="nucleotide sequence ID" value="XM_016754595.1"/>
</dbReference>
<feature type="compositionally biased region" description="Basic and acidic residues" evidence="3">
    <location>
        <begin position="188"/>
        <end position="204"/>
    </location>
</feature>
<feature type="region of interest" description="Disordered" evidence="3">
    <location>
        <begin position="276"/>
        <end position="310"/>
    </location>
</feature>
<keyword evidence="1" id="KW-0238">DNA-binding</keyword>